<dbReference type="InterPro" id="IPR029044">
    <property type="entry name" value="Nucleotide-diphossugar_trans"/>
</dbReference>
<reference evidence="1 2" key="1">
    <citation type="submission" date="2014-03" db="EMBL/GenBank/DDBJ databases">
        <title>Genome sequence of Sphingobium yanoikuyae B1.</title>
        <authorList>
            <person name="Gan H.M."/>
            <person name="Gan H.Y."/>
            <person name="Savka M.A."/>
        </authorList>
    </citation>
    <scope>NUCLEOTIDE SEQUENCE [LARGE SCALE GENOMIC DNA]</scope>
    <source>
        <strain evidence="1 2">B1</strain>
    </source>
</reference>
<sequence>MADAPSPSLALSIVVPTHNRMALMQEMLHALERQAPGTPPFELVVVADGCVDGTIAMLSAYHGPFPVRIVERPGLGPAQARNAGADMAAAPLLLFLDDDVLPTPGVVAAHVAVHADQPETAVIGPYPPAPHASGDMFRLGIRDWWTRHFAALADPAHRFSFRDVLTGNLSMPRKLWQDIGGLDPQFSRAREDLELGVRLFARGIPIRYAPDALAWHHEHHTSSLATSFQRATEEGKSDVRMALKHPHLASQLYPVELARQSGLVRRLQLRSPIGALYKWCLTPGSAVLRKLDKFGLRRRHNSLHGFLHRHAYRQGVRMAAAGLWDQLACLPAPPPVEPLVIDLREGIEAAERKVSTNRPLAIRVVHGDKEIGVLPHTPGSESWDGRHLRRALATHLSHALLPLVESAEREMAGSPPPGWQCVGTRQFDHLLSEARQQWMRAGH</sequence>
<accession>A0A084EBF4</accession>
<dbReference type="PATRIC" id="fig|13690.10.peg.4667"/>
<gene>
    <name evidence="1" type="ORF">CP98_04532</name>
</gene>
<proteinExistence type="predicted"/>
<dbReference type="PANTHER" id="PTHR43685">
    <property type="entry name" value="GLYCOSYLTRANSFERASE"/>
    <property type="match status" value="1"/>
</dbReference>
<comment type="caution">
    <text evidence="1">The sequence shown here is derived from an EMBL/GenBank/DDBJ whole genome shotgun (WGS) entry which is preliminary data.</text>
</comment>
<dbReference type="Gene3D" id="3.90.550.10">
    <property type="entry name" value="Spore Coat Polysaccharide Biosynthesis Protein SpsA, Chain A"/>
    <property type="match status" value="1"/>
</dbReference>
<dbReference type="Pfam" id="PF13641">
    <property type="entry name" value="Glyco_tranf_2_3"/>
    <property type="match status" value="1"/>
</dbReference>
<dbReference type="RefSeq" id="WP_162181986.1">
    <property type="nucleotide sequence ID" value="NZ_JGVR01000042.1"/>
</dbReference>
<evidence type="ECO:0000313" key="1">
    <source>
        <dbReference type="EMBL" id="KEZ15296.1"/>
    </source>
</evidence>
<dbReference type="AlphaFoldDB" id="A0A084EBF4"/>
<keyword evidence="1" id="KW-0808">Transferase</keyword>
<organism evidence="1 2">
    <name type="scientific">Sphingobium yanoikuyae</name>
    <name type="common">Sphingomonas yanoikuyae</name>
    <dbReference type="NCBI Taxonomy" id="13690"/>
    <lineage>
        <taxon>Bacteria</taxon>
        <taxon>Pseudomonadati</taxon>
        <taxon>Pseudomonadota</taxon>
        <taxon>Alphaproteobacteria</taxon>
        <taxon>Sphingomonadales</taxon>
        <taxon>Sphingomonadaceae</taxon>
        <taxon>Sphingobium</taxon>
    </lineage>
</organism>
<dbReference type="EMBL" id="JGVR01000042">
    <property type="protein sequence ID" value="KEZ15296.1"/>
    <property type="molecule type" value="Genomic_DNA"/>
</dbReference>
<name>A0A084EBF4_SPHYA</name>
<protein>
    <submittedName>
        <fullName evidence="1">Glycosyl transferase family 2</fullName>
    </submittedName>
</protein>
<dbReference type="InterPro" id="IPR050834">
    <property type="entry name" value="Glycosyltransf_2"/>
</dbReference>
<dbReference type="PANTHER" id="PTHR43685:SF3">
    <property type="entry name" value="SLR2126 PROTEIN"/>
    <property type="match status" value="1"/>
</dbReference>
<dbReference type="GO" id="GO:0016740">
    <property type="term" value="F:transferase activity"/>
    <property type="evidence" value="ECO:0007669"/>
    <property type="project" value="UniProtKB-KW"/>
</dbReference>
<dbReference type="Proteomes" id="UP000028534">
    <property type="component" value="Unassembled WGS sequence"/>
</dbReference>
<dbReference type="SUPFAM" id="SSF53448">
    <property type="entry name" value="Nucleotide-diphospho-sugar transferases"/>
    <property type="match status" value="1"/>
</dbReference>
<evidence type="ECO:0000313" key="2">
    <source>
        <dbReference type="Proteomes" id="UP000028534"/>
    </source>
</evidence>
<dbReference type="eggNOG" id="COG1216">
    <property type="taxonomic scope" value="Bacteria"/>
</dbReference>